<comment type="caution">
    <text evidence="2">The sequence shown here is derived from an EMBL/GenBank/DDBJ whole genome shotgun (WGS) entry which is preliminary data.</text>
</comment>
<evidence type="ECO:0000256" key="1">
    <source>
        <dbReference type="SAM" id="Phobius"/>
    </source>
</evidence>
<dbReference type="EMBL" id="DVIR01000072">
    <property type="protein sequence ID" value="HIS25282.1"/>
    <property type="molecule type" value="Genomic_DNA"/>
</dbReference>
<name>A0A9D1EQL2_9FIRM</name>
<dbReference type="InterPro" id="IPR047928">
    <property type="entry name" value="Perm_prefix_1"/>
</dbReference>
<feature type="transmembrane region" description="Helical" evidence="1">
    <location>
        <begin position="89"/>
        <end position="107"/>
    </location>
</feature>
<feature type="transmembrane region" description="Helical" evidence="1">
    <location>
        <begin position="113"/>
        <end position="134"/>
    </location>
</feature>
<keyword evidence="1" id="KW-0812">Transmembrane</keyword>
<feature type="transmembrane region" description="Helical" evidence="1">
    <location>
        <begin position="188"/>
        <end position="207"/>
    </location>
</feature>
<accession>A0A9D1EQL2</accession>
<organism evidence="2 3">
    <name type="scientific">Candidatus Faeciplasma gallinarum</name>
    <dbReference type="NCBI Taxonomy" id="2840799"/>
    <lineage>
        <taxon>Bacteria</taxon>
        <taxon>Bacillati</taxon>
        <taxon>Bacillota</taxon>
        <taxon>Clostridia</taxon>
        <taxon>Eubacteriales</taxon>
        <taxon>Oscillospiraceae</taxon>
        <taxon>Oscillospiraceae incertae sedis</taxon>
        <taxon>Candidatus Faeciplasma</taxon>
    </lineage>
</organism>
<reference evidence="2" key="1">
    <citation type="submission" date="2020-10" db="EMBL/GenBank/DDBJ databases">
        <authorList>
            <person name="Gilroy R."/>
        </authorList>
    </citation>
    <scope>NUCLEOTIDE SEQUENCE</scope>
    <source>
        <strain evidence="2">CHK157-1446</strain>
    </source>
</reference>
<protein>
    <submittedName>
        <fullName evidence="2">Uncharacterized protein</fullName>
    </submittedName>
</protein>
<reference evidence="2" key="2">
    <citation type="journal article" date="2021" name="PeerJ">
        <title>Extensive microbial diversity within the chicken gut microbiome revealed by metagenomics and culture.</title>
        <authorList>
            <person name="Gilroy R."/>
            <person name="Ravi A."/>
            <person name="Getino M."/>
            <person name="Pursley I."/>
            <person name="Horton D.L."/>
            <person name="Alikhan N.F."/>
            <person name="Baker D."/>
            <person name="Gharbi K."/>
            <person name="Hall N."/>
            <person name="Watson M."/>
            <person name="Adriaenssens E.M."/>
            <person name="Foster-Nyarko E."/>
            <person name="Jarju S."/>
            <person name="Secka A."/>
            <person name="Antonio M."/>
            <person name="Oren A."/>
            <person name="Chaudhuri R.R."/>
            <person name="La Ragione R."/>
            <person name="Hildebrand F."/>
            <person name="Pallen M.J."/>
        </authorList>
    </citation>
    <scope>NUCLEOTIDE SEQUENCE</scope>
    <source>
        <strain evidence="2">CHK157-1446</strain>
    </source>
</reference>
<gene>
    <name evidence="2" type="ORF">IAD01_07790</name>
</gene>
<evidence type="ECO:0000313" key="3">
    <source>
        <dbReference type="Proteomes" id="UP000823982"/>
    </source>
</evidence>
<sequence>MEQRIRNYVNELFKNAPKTPQAEDVKNEIIGNTLEKYGELRAGGMDEETAFATAISYIGNVDALINEYSKDEDAQRLEGEERKYDNIRAILLSVSVALYILSVVPVILFNGSSLAVCMMFAMIAVATGIIIYRANMKRPHWNSRSDARDSEQPSAERKSEKSSVSGALWAIVVLVYLLVSFLTGGWHITWIIFLIGVAVDNIITAVFDYNGNSADADSAHKGEKK</sequence>
<proteinExistence type="predicted"/>
<evidence type="ECO:0000313" key="2">
    <source>
        <dbReference type="EMBL" id="HIS25282.1"/>
    </source>
</evidence>
<dbReference type="Proteomes" id="UP000823982">
    <property type="component" value="Unassembled WGS sequence"/>
</dbReference>
<keyword evidence="1" id="KW-0472">Membrane</keyword>
<keyword evidence="1" id="KW-1133">Transmembrane helix</keyword>
<dbReference type="NCBIfam" id="NF038403">
    <property type="entry name" value="perm_prefix_1"/>
    <property type="match status" value="1"/>
</dbReference>
<dbReference type="AlphaFoldDB" id="A0A9D1EQL2"/>
<feature type="transmembrane region" description="Helical" evidence="1">
    <location>
        <begin position="164"/>
        <end position="182"/>
    </location>
</feature>